<name>A0AC35FRL1_9BILA</name>
<dbReference type="Proteomes" id="UP000887580">
    <property type="component" value="Unplaced"/>
</dbReference>
<proteinExistence type="predicted"/>
<organism evidence="1 2">
    <name type="scientific">Panagrolaimus sp. PS1159</name>
    <dbReference type="NCBI Taxonomy" id="55785"/>
    <lineage>
        <taxon>Eukaryota</taxon>
        <taxon>Metazoa</taxon>
        <taxon>Ecdysozoa</taxon>
        <taxon>Nematoda</taxon>
        <taxon>Chromadorea</taxon>
        <taxon>Rhabditida</taxon>
        <taxon>Tylenchina</taxon>
        <taxon>Panagrolaimomorpha</taxon>
        <taxon>Panagrolaimoidea</taxon>
        <taxon>Panagrolaimidae</taxon>
        <taxon>Panagrolaimus</taxon>
    </lineage>
</organism>
<dbReference type="WBParaSite" id="PS1159_v2.g20150.t1">
    <property type="protein sequence ID" value="PS1159_v2.g20150.t1"/>
    <property type="gene ID" value="PS1159_v2.g20150"/>
</dbReference>
<reference evidence="2" key="1">
    <citation type="submission" date="2022-11" db="UniProtKB">
        <authorList>
            <consortium name="WormBaseParasite"/>
        </authorList>
    </citation>
    <scope>IDENTIFICATION</scope>
</reference>
<evidence type="ECO:0000313" key="2">
    <source>
        <dbReference type="WBParaSite" id="PS1159_v2.g20150.t1"/>
    </source>
</evidence>
<accession>A0AC35FRL1</accession>
<sequence>MSKFAIVIVSALVFILLVIYSQDLSTGTGFSQVLSFGPLGRTLLNHERSTSLFKENEEDLKFLPLLTNYDVMIANHEILYDPASKFLQKQNQSTSNSSPPKLKPLNVHVVMHSHVDPGWLQTFEDYYLQKVKFILDLAIKYLNEKEDMRFIWSEMSFLERWWRDANEVQKTIAKKLVKEGRLELTGGAWVMTDEATPYFWASIDNMVEGHSFVKETFNYTPTTSWSVDPFGHGMMIPYLNAEAGINSMVIGRLNSHLKEELRNKGLLMFNWAQIWDDVC</sequence>
<protein>
    <submittedName>
        <fullName evidence="2">Glycoside hydrolase family 38 N-terminal domain-containing protein</fullName>
    </submittedName>
</protein>
<evidence type="ECO:0000313" key="1">
    <source>
        <dbReference type="Proteomes" id="UP000887580"/>
    </source>
</evidence>